<dbReference type="Pfam" id="PF21831">
    <property type="entry name" value="DUF6891"/>
    <property type="match status" value="1"/>
</dbReference>
<evidence type="ECO:0000259" key="1">
    <source>
        <dbReference type="Pfam" id="PF21831"/>
    </source>
</evidence>
<organism evidence="2 3">
    <name type="scientific">Allonocardiopsis opalescens</name>
    <dbReference type="NCBI Taxonomy" id="1144618"/>
    <lineage>
        <taxon>Bacteria</taxon>
        <taxon>Bacillati</taxon>
        <taxon>Actinomycetota</taxon>
        <taxon>Actinomycetes</taxon>
        <taxon>Streptosporangiales</taxon>
        <taxon>Allonocardiopsis</taxon>
    </lineage>
</organism>
<dbReference type="AlphaFoldDB" id="A0A2T0QDA0"/>
<proteinExistence type="predicted"/>
<dbReference type="EMBL" id="PVZC01000001">
    <property type="protein sequence ID" value="PRY01907.1"/>
    <property type="molecule type" value="Genomic_DNA"/>
</dbReference>
<dbReference type="OrthoDB" id="5515732at2"/>
<dbReference type="InterPro" id="IPR054186">
    <property type="entry name" value="DUF6891"/>
</dbReference>
<feature type="domain" description="DUF6891" evidence="1">
    <location>
        <begin position="130"/>
        <end position="308"/>
    </location>
</feature>
<comment type="caution">
    <text evidence="2">The sequence shown here is derived from an EMBL/GenBank/DDBJ whole genome shotgun (WGS) entry which is preliminary data.</text>
</comment>
<dbReference type="Proteomes" id="UP000237846">
    <property type="component" value="Unassembled WGS sequence"/>
</dbReference>
<reference evidence="2 3" key="1">
    <citation type="submission" date="2018-03" db="EMBL/GenBank/DDBJ databases">
        <title>Genomic Encyclopedia of Archaeal and Bacterial Type Strains, Phase II (KMG-II): from individual species to whole genera.</title>
        <authorList>
            <person name="Goeker M."/>
        </authorList>
    </citation>
    <scope>NUCLEOTIDE SEQUENCE [LARGE SCALE GENOMIC DNA]</scope>
    <source>
        <strain evidence="2 3">DSM 45601</strain>
    </source>
</reference>
<gene>
    <name evidence="2" type="ORF">CLV72_101505</name>
</gene>
<name>A0A2T0QDA0_9ACTN</name>
<dbReference type="RefSeq" id="WP_146159320.1">
    <property type="nucleotide sequence ID" value="NZ_PVZC01000001.1"/>
</dbReference>
<evidence type="ECO:0000313" key="2">
    <source>
        <dbReference type="EMBL" id="PRY01907.1"/>
    </source>
</evidence>
<protein>
    <recommendedName>
        <fullName evidence="1">DUF6891 domain-containing protein</fullName>
    </recommendedName>
</protein>
<keyword evidence="3" id="KW-1185">Reference proteome</keyword>
<evidence type="ECO:0000313" key="3">
    <source>
        <dbReference type="Proteomes" id="UP000237846"/>
    </source>
</evidence>
<sequence>MADHPVSETPADPADTVLPVAVETERGTTKEYPTAAELSDLVEFIGADGDSWITFGPLPPVDARFAQTYRSGAGAYEVETREGADSEITATVLAEGDEVMRVFWDRIRAWAEDPARLPAEPPVPAEPGPEARAAAEATARAHVAAGFMGFPAVVRAVAQESSREGVSGYHARLIVRPLWERRLAEQAGWPERTDSDRLTEVFGELSAAGVVARENFTCCRSCGLAEIGAEADDRTRGFVFYHYQDTEAAAAGSGLYLAYGGFDGSEETTAAVGREVADALRGAGFQVSWDGSPSTRILVDPLEWRRRLPA</sequence>
<accession>A0A2T0QDA0</accession>